<dbReference type="GO" id="GO:0005634">
    <property type="term" value="C:nucleus"/>
    <property type="evidence" value="ECO:0007669"/>
    <property type="project" value="EnsemblFungi"/>
</dbReference>
<gene>
    <name evidence="2" type="primary">but1</name>
    <name evidence="1" type="ORF">SJAG_00141</name>
</gene>
<dbReference type="eggNOG" id="KOG0852">
    <property type="taxonomic scope" value="Eukaryota"/>
</dbReference>
<dbReference type="JaponicusDB" id="SJAG_00141">
    <property type="gene designation" value="but1"/>
</dbReference>
<dbReference type="SUPFAM" id="SSF52833">
    <property type="entry name" value="Thioredoxin-like"/>
    <property type="match status" value="1"/>
</dbReference>
<proteinExistence type="predicted"/>
<name>B6JXJ9_SCHJY</name>
<dbReference type="RefSeq" id="XP_002171436.1">
    <property type="nucleotide sequence ID" value="XM_002171400.1"/>
</dbReference>
<dbReference type="InterPro" id="IPR036249">
    <property type="entry name" value="Thioredoxin-like_sf"/>
</dbReference>
<dbReference type="AlphaFoldDB" id="B6JXJ9"/>
<organism evidence="1 3">
    <name type="scientific">Schizosaccharomyces japonicus (strain yFS275 / FY16936)</name>
    <name type="common">Fission yeast</name>
    <dbReference type="NCBI Taxonomy" id="402676"/>
    <lineage>
        <taxon>Eukaryota</taxon>
        <taxon>Fungi</taxon>
        <taxon>Dikarya</taxon>
        <taxon>Ascomycota</taxon>
        <taxon>Taphrinomycotina</taxon>
        <taxon>Schizosaccharomycetes</taxon>
        <taxon>Schizosaccharomycetales</taxon>
        <taxon>Schizosaccharomycetaceae</taxon>
        <taxon>Schizosaccharomyces</taxon>
    </lineage>
</organism>
<reference evidence="1 3" key="1">
    <citation type="journal article" date="2011" name="Science">
        <title>Comparative functional genomics of the fission yeasts.</title>
        <authorList>
            <person name="Rhind N."/>
            <person name="Chen Z."/>
            <person name="Yassour M."/>
            <person name="Thompson D.A."/>
            <person name="Haas B.J."/>
            <person name="Habib N."/>
            <person name="Wapinski I."/>
            <person name="Roy S."/>
            <person name="Lin M.F."/>
            <person name="Heiman D.I."/>
            <person name="Young S.K."/>
            <person name="Furuya K."/>
            <person name="Guo Y."/>
            <person name="Pidoux A."/>
            <person name="Chen H.M."/>
            <person name="Robbertse B."/>
            <person name="Goldberg J.M."/>
            <person name="Aoki K."/>
            <person name="Bayne E.H."/>
            <person name="Berlin A.M."/>
            <person name="Desjardins C.A."/>
            <person name="Dobbs E."/>
            <person name="Dukaj L."/>
            <person name="Fan L."/>
            <person name="FitzGerald M.G."/>
            <person name="French C."/>
            <person name="Gujja S."/>
            <person name="Hansen K."/>
            <person name="Keifenheim D."/>
            <person name="Levin J.Z."/>
            <person name="Mosher R.A."/>
            <person name="Mueller C.A."/>
            <person name="Pfiffner J."/>
            <person name="Priest M."/>
            <person name="Russ C."/>
            <person name="Smialowska A."/>
            <person name="Swoboda P."/>
            <person name="Sykes S.M."/>
            <person name="Vaughn M."/>
            <person name="Vengrova S."/>
            <person name="Yoder R."/>
            <person name="Zeng Q."/>
            <person name="Allshire R."/>
            <person name="Baulcombe D."/>
            <person name="Birren B.W."/>
            <person name="Brown W."/>
            <person name="Ekwall K."/>
            <person name="Kellis M."/>
            <person name="Leatherwood J."/>
            <person name="Levin H."/>
            <person name="Margalit H."/>
            <person name="Martienssen R."/>
            <person name="Nieduszynski C.A."/>
            <person name="Spatafora J.W."/>
            <person name="Friedman N."/>
            <person name="Dalgaard J.Z."/>
            <person name="Baumann P."/>
            <person name="Niki H."/>
            <person name="Regev A."/>
            <person name="Nusbaum C."/>
        </authorList>
    </citation>
    <scope>NUCLEOTIDE SEQUENCE [LARGE SCALE GENOMIC DNA]</scope>
    <source>
        <strain evidence="3">yFS275 / FY16936</strain>
    </source>
</reference>
<dbReference type="OrthoDB" id="5390017at2759"/>
<dbReference type="Proteomes" id="UP000001744">
    <property type="component" value="Unassembled WGS sequence"/>
</dbReference>
<dbReference type="GeneID" id="7049704"/>
<keyword evidence="3" id="KW-1185">Reference proteome</keyword>
<accession>B6JXJ9</accession>
<dbReference type="HOGENOM" id="CLU_1176008_0_0_1"/>
<dbReference type="Gene3D" id="3.40.30.10">
    <property type="entry name" value="Glutaredoxin"/>
    <property type="match status" value="1"/>
</dbReference>
<evidence type="ECO:0000313" key="3">
    <source>
        <dbReference type="Proteomes" id="UP000001744"/>
    </source>
</evidence>
<dbReference type="GO" id="GO:0061692">
    <property type="term" value="P:cellular detoxification of hydrogen peroxide"/>
    <property type="evidence" value="ECO:0007669"/>
    <property type="project" value="EnsemblFungi"/>
</dbReference>
<protein>
    <submittedName>
        <fullName evidence="1">Neddylation pathway protein But1</fullName>
    </submittedName>
</protein>
<dbReference type="EMBL" id="KE651166">
    <property type="protein sequence ID" value="EEB05143.1"/>
    <property type="molecule type" value="Genomic_DNA"/>
</dbReference>
<dbReference type="GO" id="GO:0008379">
    <property type="term" value="F:thioredoxin peroxidase activity"/>
    <property type="evidence" value="ECO:0007669"/>
    <property type="project" value="EnsemblFungi"/>
</dbReference>
<evidence type="ECO:0000313" key="2">
    <source>
        <dbReference type="JaponicusDB" id="SJAG_00141"/>
    </source>
</evidence>
<sequence>MEIDNAAYTVPVQGYAGMECETSVKRRSSVSESSQKRCRRVSNSFAKKELKIRAALLKQDDMMMQESTVFTHIPSPITIVDANCNVSNFSDSYISSASCVLCFFGNVQRPLFSVDEIPPHLLALDYVLPCLMAYNTSIFGITTDSPDSIVAWKQNILPNTISLPIISDWNREICLEMGMLHPLGGGHIALDAIVIVDSQGRRRDTLLIRSSTDINKLVQTVQETLRFLAYENETTA</sequence>
<dbReference type="STRING" id="402676.B6JXJ9"/>
<evidence type="ECO:0000313" key="1">
    <source>
        <dbReference type="EMBL" id="EEB05143.1"/>
    </source>
</evidence>
<dbReference type="GO" id="GO:0042744">
    <property type="term" value="P:hydrogen peroxide catabolic process"/>
    <property type="evidence" value="ECO:0007669"/>
    <property type="project" value="EnsemblFungi"/>
</dbReference>
<dbReference type="VEuPathDB" id="FungiDB:SJAG_00141"/>